<dbReference type="CDD" id="cd06563">
    <property type="entry name" value="GH20_chitobiase-like"/>
    <property type="match status" value="1"/>
</dbReference>
<dbReference type="PATRIC" id="fig|455632.4.peg.1327"/>
<dbReference type="PANTHER" id="PTHR22600">
    <property type="entry name" value="BETA-HEXOSAMINIDASE"/>
    <property type="match status" value="1"/>
</dbReference>
<dbReference type="PANTHER" id="PTHR22600:SF57">
    <property type="entry name" value="BETA-N-ACETYLHEXOSAMINIDASE"/>
    <property type="match status" value="1"/>
</dbReference>
<protein>
    <recommendedName>
        <fullName evidence="3">beta-N-acetylhexosaminidase</fullName>
        <ecNumber evidence="3">3.2.1.52</ecNumber>
    </recommendedName>
</protein>
<evidence type="ECO:0000256" key="4">
    <source>
        <dbReference type="ARBA" id="ARBA00022801"/>
    </source>
</evidence>
<feature type="domain" description="Beta-hexosaminidase bacterial type N-terminal" evidence="9">
    <location>
        <begin position="10"/>
        <end position="135"/>
    </location>
</feature>
<dbReference type="SUPFAM" id="SSF55545">
    <property type="entry name" value="beta-N-acetylhexosaminidase-like domain"/>
    <property type="match status" value="1"/>
</dbReference>
<feature type="domain" description="Glycoside hydrolase family 20 catalytic" evidence="8">
    <location>
        <begin position="140"/>
        <end position="485"/>
    </location>
</feature>
<dbReference type="AlphaFoldDB" id="B1VVG4"/>
<reference evidence="11" key="1">
    <citation type="journal article" date="2008" name="J. Bacteriol.">
        <title>Genome sequence of the streptomycin-producing microorganism Streptomyces griseus IFO 13350.</title>
        <authorList>
            <person name="Ohnishi Y."/>
            <person name="Ishikawa J."/>
            <person name="Hara H."/>
            <person name="Suzuki H."/>
            <person name="Ikenoya M."/>
            <person name="Ikeda H."/>
            <person name="Yamashita A."/>
            <person name="Hattori M."/>
            <person name="Horinouchi S."/>
        </authorList>
    </citation>
    <scope>NUCLEOTIDE SEQUENCE [LARGE SCALE GENOMIC DNA]</scope>
    <source>
        <strain evidence="11">JCM 4626 / NBRC 13350</strain>
    </source>
</reference>
<dbReference type="Pfam" id="PF00728">
    <property type="entry name" value="Glyco_hydro_20"/>
    <property type="match status" value="1"/>
</dbReference>
<evidence type="ECO:0000256" key="2">
    <source>
        <dbReference type="ARBA" id="ARBA00006285"/>
    </source>
</evidence>
<organism evidence="10 11">
    <name type="scientific">Streptomyces griseus subsp. griseus (strain JCM 4626 / CBS 651.72 / NBRC 13350 / KCC S-0626 / ISP 5235)</name>
    <dbReference type="NCBI Taxonomy" id="455632"/>
    <lineage>
        <taxon>Bacteria</taxon>
        <taxon>Bacillati</taxon>
        <taxon>Actinomycetota</taxon>
        <taxon>Actinomycetes</taxon>
        <taxon>Kitasatosporales</taxon>
        <taxon>Streptomycetaceae</taxon>
        <taxon>Streptomyces</taxon>
    </lineage>
</organism>
<accession>B1VVG4</accession>
<evidence type="ECO:0000259" key="9">
    <source>
        <dbReference type="Pfam" id="PF02838"/>
    </source>
</evidence>
<dbReference type="Pfam" id="PF02838">
    <property type="entry name" value="Glyco_hydro_20b"/>
    <property type="match status" value="1"/>
</dbReference>
<dbReference type="GO" id="GO:0004563">
    <property type="term" value="F:beta-N-acetylhexosaminidase activity"/>
    <property type="evidence" value="ECO:0007669"/>
    <property type="project" value="UniProtKB-EC"/>
</dbReference>
<dbReference type="KEGG" id="sgr:SGR_1319"/>
<keyword evidence="4 10" id="KW-0378">Hydrolase</keyword>
<comment type="similarity">
    <text evidence="2">Belongs to the glycosyl hydrolase 20 family.</text>
</comment>
<dbReference type="HOGENOM" id="CLU_007082_5_1_11"/>
<name>B1VVG4_STRGG</name>
<feature type="region of interest" description="Disordered" evidence="7">
    <location>
        <begin position="198"/>
        <end position="220"/>
    </location>
</feature>
<dbReference type="Gene3D" id="3.20.20.80">
    <property type="entry name" value="Glycosidases"/>
    <property type="match status" value="1"/>
</dbReference>
<evidence type="ECO:0000256" key="1">
    <source>
        <dbReference type="ARBA" id="ARBA00001231"/>
    </source>
</evidence>
<dbReference type="eggNOG" id="COG3525">
    <property type="taxonomic scope" value="Bacteria"/>
</dbReference>
<dbReference type="Gene3D" id="3.30.379.10">
    <property type="entry name" value="Chitobiase/beta-hexosaminidase domain 2-like"/>
    <property type="match status" value="1"/>
</dbReference>
<dbReference type="CAZy" id="GH20">
    <property type="family name" value="Glycoside Hydrolase Family 20"/>
</dbReference>
<dbReference type="InterPro" id="IPR015882">
    <property type="entry name" value="HEX_bac_N"/>
</dbReference>
<dbReference type="InterPro" id="IPR025705">
    <property type="entry name" value="Beta_hexosaminidase_sua/sub"/>
</dbReference>
<dbReference type="EC" id="3.2.1.52" evidence="3"/>
<keyword evidence="5" id="KW-0326">Glycosidase</keyword>
<dbReference type="GO" id="GO:0005975">
    <property type="term" value="P:carbohydrate metabolic process"/>
    <property type="evidence" value="ECO:0007669"/>
    <property type="project" value="InterPro"/>
</dbReference>
<dbReference type="PRINTS" id="PR00738">
    <property type="entry name" value="GLHYDRLASE20"/>
</dbReference>
<evidence type="ECO:0000256" key="3">
    <source>
        <dbReference type="ARBA" id="ARBA00012663"/>
    </source>
</evidence>
<dbReference type="GO" id="GO:0016020">
    <property type="term" value="C:membrane"/>
    <property type="evidence" value="ECO:0007669"/>
    <property type="project" value="TreeGrafter"/>
</dbReference>
<gene>
    <name evidence="10" type="ordered locus">SGR_1319</name>
</gene>
<evidence type="ECO:0000256" key="6">
    <source>
        <dbReference type="PIRSR" id="PIRSR625705-1"/>
    </source>
</evidence>
<dbReference type="EMBL" id="AP009493">
    <property type="protein sequence ID" value="BAG18148.1"/>
    <property type="molecule type" value="Genomic_DNA"/>
</dbReference>
<dbReference type="RefSeq" id="WP_012378452.1">
    <property type="nucleotide sequence ID" value="NC_010572.1"/>
</dbReference>
<evidence type="ECO:0000256" key="7">
    <source>
        <dbReference type="SAM" id="MobiDB-lite"/>
    </source>
</evidence>
<evidence type="ECO:0000256" key="5">
    <source>
        <dbReference type="ARBA" id="ARBA00023295"/>
    </source>
</evidence>
<dbReference type="GO" id="GO:0030203">
    <property type="term" value="P:glycosaminoglycan metabolic process"/>
    <property type="evidence" value="ECO:0007669"/>
    <property type="project" value="TreeGrafter"/>
</dbReference>
<evidence type="ECO:0000259" key="8">
    <source>
        <dbReference type="Pfam" id="PF00728"/>
    </source>
</evidence>
<dbReference type="SUPFAM" id="SSF51445">
    <property type="entry name" value="(Trans)glycosidases"/>
    <property type="match status" value="1"/>
</dbReference>
<sequence>MPVSRPDLFLLPRPTRISSLGGRLTLDRDTTVRALPGAEPAAGLLRSLVGRPAGLPLAPSPDGRIVLALDDRLGGLGEEGYGLTVGPEALQLRAAHPTGLLRGVQTIRQLLPAEALSGGARGVGSWEAPCVEITDVPDRPWRGAMLDVARRFQPIGFVRRYVDLMALHKLNVLHLHLTDDQGWRMPVDAYPRLISVGSRRAGSQQGPTGPDGARFDTEPHEGSYTKAELRGLVRYAAERGITVVPEIEMPGHVRAALAAYPELGNHPGRELDVWTRWGVCDTILGVHEGVFDFCRAVLDEVMDVFPSPYIHIGGEECPTTEWEDSPAARERAAALGLAGPAELHGWFLGRIGAFLVERGRTPLGWVENGTDLPPEFTVMTWRDPSHARAAARRGHQVVAAHHRATYLDYAQSGDPAEPVAQPGAPVSLHTVHGYEPAPEDWPRAERARVLGTQAQVWTEYARTPEEIDYLAFPRLCALADRSWSGGRGDWPGFVERLRHHTARLDALGVRYRPLDALSLATGTHVSPSTAPSSGTARPRS</sequence>
<dbReference type="InterPro" id="IPR029018">
    <property type="entry name" value="Hex-like_dom2"/>
</dbReference>
<dbReference type="InterPro" id="IPR015883">
    <property type="entry name" value="Glyco_hydro_20_cat"/>
</dbReference>
<comment type="catalytic activity">
    <reaction evidence="1">
        <text>Hydrolysis of terminal non-reducing N-acetyl-D-hexosamine residues in N-acetyl-beta-D-hexosaminides.</text>
        <dbReference type="EC" id="3.2.1.52"/>
    </reaction>
</comment>
<feature type="active site" description="Proton donor" evidence="6">
    <location>
        <position position="316"/>
    </location>
</feature>
<proteinExistence type="inferred from homology"/>
<evidence type="ECO:0000313" key="10">
    <source>
        <dbReference type="EMBL" id="BAG18148.1"/>
    </source>
</evidence>
<dbReference type="InterPro" id="IPR017853">
    <property type="entry name" value="GH"/>
</dbReference>
<dbReference type="Proteomes" id="UP000001685">
    <property type="component" value="Chromosome"/>
</dbReference>
<evidence type="ECO:0000313" key="11">
    <source>
        <dbReference type="Proteomes" id="UP000001685"/>
    </source>
</evidence>